<dbReference type="NCBIfam" id="TIGR01484">
    <property type="entry name" value="HAD-SF-IIB"/>
    <property type="match status" value="1"/>
</dbReference>
<organism evidence="1 2">
    <name type="scientific">Lacticaseibacillus mingshuiensis</name>
    <dbReference type="NCBI Taxonomy" id="2799574"/>
    <lineage>
        <taxon>Bacteria</taxon>
        <taxon>Bacillati</taxon>
        <taxon>Bacillota</taxon>
        <taxon>Bacilli</taxon>
        <taxon>Lactobacillales</taxon>
        <taxon>Lactobacillaceae</taxon>
        <taxon>Lacticaseibacillus</taxon>
    </lineage>
</organism>
<name>A0ABW4CDP5_9LACO</name>
<reference evidence="2" key="1">
    <citation type="journal article" date="2019" name="Int. J. Syst. Evol. Microbiol.">
        <title>The Global Catalogue of Microorganisms (GCM) 10K type strain sequencing project: providing services to taxonomists for standard genome sequencing and annotation.</title>
        <authorList>
            <consortium name="The Broad Institute Genomics Platform"/>
            <consortium name="The Broad Institute Genome Sequencing Center for Infectious Disease"/>
            <person name="Wu L."/>
            <person name="Ma J."/>
        </authorList>
    </citation>
    <scope>NUCLEOTIDE SEQUENCE [LARGE SCALE GENOMIC DNA]</scope>
    <source>
        <strain evidence="2">CCM 8980</strain>
    </source>
</reference>
<dbReference type="Proteomes" id="UP001597196">
    <property type="component" value="Unassembled WGS sequence"/>
</dbReference>
<dbReference type="PANTHER" id="PTHR10000:SF8">
    <property type="entry name" value="HAD SUPERFAMILY HYDROLASE-LIKE, TYPE 3"/>
    <property type="match status" value="1"/>
</dbReference>
<dbReference type="PANTHER" id="PTHR10000">
    <property type="entry name" value="PHOSPHOSERINE PHOSPHATASE"/>
    <property type="match status" value="1"/>
</dbReference>
<protein>
    <submittedName>
        <fullName evidence="1">HAD family hydrolase</fullName>
        <ecNumber evidence="1">3.1.3.-</ecNumber>
    </submittedName>
</protein>
<dbReference type="EMBL" id="JBHTOC010000001">
    <property type="protein sequence ID" value="MFD1428668.1"/>
    <property type="molecule type" value="Genomic_DNA"/>
</dbReference>
<evidence type="ECO:0000313" key="1">
    <source>
        <dbReference type="EMBL" id="MFD1428668.1"/>
    </source>
</evidence>
<dbReference type="Gene3D" id="3.30.1240.10">
    <property type="match status" value="1"/>
</dbReference>
<dbReference type="InterPro" id="IPR006379">
    <property type="entry name" value="HAD-SF_hydro_IIB"/>
</dbReference>
<proteinExistence type="predicted"/>
<dbReference type="EC" id="3.1.3.-" evidence="1"/>
<keyword evidence="1" id="KW-0378">Hydrolase</keyword>
<dbReference type="PROSITE" id="PS01229">
    <property type="entry name" value="COF_2"/>
    <property type="match status" value="1"/>
</dbReference>
<dbReference type="Gene3D" id="3.40.50.1000">
    <property type="entry name" value="HAD superfamily/HAD-like"/>
    <property type="match status" value="1"/>
</dbReference>
<keyword evidence="2" id="KW-1185">Reference proteome</keyword>
<sequence length="275" mass="28971">MTGLARIRLIASDLDHTLLTPAGELAGRTVHLIRRLGENGVQFAAISGRDTASMRVLFKPLLKNVWLASHNGAVISKNGAVLAAHPLTEMQVAGLLTLLATHFPAQPVLPVLCREDGIFVVAPSAASEARLRQFFTQLKVVPRFDPFLAGVMKVTCWTNGPAAPVAAQLRQILPAGLQLAVGERDAFSITSAQSDKGQALARIALRLGVPRGATLALGDQGNDLIMLKWAGTGVVMADGDPALIAAIGQVAPPNAKHGADQVLATVLREKMEGTR</sequence>
<dbReference type="GO" id="GO:0016787">
    <property type="term" value="F:hydrolase activity"/>
    <property type="evidence" value="ECO:0007669"/>
    <property type="project" value="UniProtKB-KW"/>
</dbReference>
<dbReference type="InterPro" id="IPR036412">
    <property type="entry name" value="HAD-like_sf"/>
</dbReference>
<dbReference type="Pfam" id="PF08282">
    <property type="entry name" value="Hydrolase_3"/>
    <property type="match status" value="1"/>
</dbReference>
<dbReference type="InterPro" id="IPR023214">
    <property type="entry name" value="HAD_sf"/>
</dbReference>
<evidence type="ECO:0000313" key="2">
    <source>
        <dbReference type="Proteomes" id="UP001597196"/>
    </source>
</evidence>
<comment type="caution">
    <text evidence="1">The sequence shown here is derived from an EMBL/GenBank/DDBJ whole genome shotgun (WGS) entry which is preliminary data.</text>
</comment>
<dbReference type="RefSeq" id="WP_203625573.1">
    <property type="nucleotide sequence ID" value="NZ_BOLQ01000001.1"/>
</dbReference>
<gene>
    <name evidence="1" type="ORF">ACFQ4P_00215</name>
</gene>
<accession>A0ABW4CDP5</accession>
<dbReference type="SUPFAM" id="SSF56784">
    <property type="entry name" value="HAD-like"/>
    <property type="match status" value="1"/>
</dbReference>